<evidence type="ECO:0000256" key="5">
    <source>
        <dbReference type="ARBA" id="ARBA00022679"/>
    </source>
</evidence>
<dbReference type="SUPFAM" id="SSF52402">
    <property type="entry name" value="Adenine nucleotide alpha hydrolases-like"/>
    <property type="match status" value="1"/>
</dbReference>
<feature type="domain" description="tRNA-specific 2-thiouridylase MnmA-like C-terminal" evidence="13">
    <location>
        <begin position="407"/>
        <end position="492"/>
    </location>
</feature>
<proteinExistence type="inferred from homology"/>
<dbReference type="EC" id="2.8.1.14" evidence="3"/>
<gene>
    <name evidence="15" type="ORF">AXG93_1474s1160</name>
</gene>
<protein>
    <recommendedName>
        <fullName evidence="3">tRNA-5-taurinomethyluridine 2-sulfurtransferase</fullName>
        <ecNumber evidence="3">2.8.1.14</ecNumber>
    </recommendedName>
</protein>
<keyword evidence="9" id="KW-0694">RNA-binding</keyword>
<feature type="compositionally biased region" description="Basic and acidic residues" evidence="12">
    <location>
        <begin position="514"/>
        <end position="526"/>
    </location>
</feature>
<evidence type="ECO:0000256" key="12">
    <source>
        <dbReference type="SAM" id="MobiDB-lite"/>
    </source>
</evidence>
<evidence type="ECO:0000256" key="4">
    <source>
        <dbReference type="ARBA" id="ARBA00022555"/>
    </source>
</evidence>
<dbReference type="Pfam" id="PF20258">
    <property type="entry name" value="tRNA_Me_trans_C"/>
    <property type="match status" value="1"/>
</dbReference>
<dbReference type="Gene3D" id="2.30.30.280">
    <property type="entry name" value="Adenine nucleotide alpha hydrolases-like domains"/>
    <property type="match status" value="1"/>
</dbReference>
<dbReference type="Gene3D" id="3.40.50.620">
    <property type="entry name" value="HUPs"/>
    <property type="match status" value="1"/>
</dbReference>
<dbReference type="PANTHER" id="PTHR43052:SF1">
    <property type="entry name" value="TRNA-5-TAURINOMETHYLURIDINE 2-SULFURTRANSFERASE"/>
    <property type="match status" value="1"/>
</dbReference>
<dbReference type="GO" id="GO:0000049">
    <property type="term" value="F:tRNA binding"/>
    <property type="evidence" value="ECO:0007669"/>
    <property type="project" value="UniProtKB-KW"/>
</dbReference>
<evidence type="ECO:0000313" key="15">
    <source>
        <dbReference type="EMBL" id="OAE30070.1"/>
    </source>
</evidence>
<keyword evidence="8" id="KW-0067">ATP-binding</keyword>
<keyword evidence="4" id="KW-0820">tRNA-binding</keyword>
<feature type="compositionally biased region" description="Pro residues" evidence="12">
    <location>
        <begin position="563"/>
        <end position="573"/>
    </location>
</feature>
<dbReference type="PANTHER" id="PTHR43052">
    <property type="match status" value="1"/>
</dbReference>
<evidence type="ECO:0000259" key="13">
    <source>
        <dbReference type="Pfam" id="PF20258"/>
    </source>
</evidence>
<dbReference type="CDD" id="cd01998">
    <property type="entry name" value="MnmA_TRMU-like"/>
    <property type="match status" value="1"/>
</dbReference>
<feature type="domain" description="tRNA-specific 2-thiouridylase MnmA-like central" evidence="14">
    <location>
        <begin position="336"/>
        <end position="398"/>
    </location>
</feature>
<evidence type="ECO:0000256" key="1">
    <source>
        <dbReference type="ARBA" id="ARBA00003986"/>
    </source>
</evidence>
<keyword evidence="10" id="KW-1015">Disulfide bond</keyword>
<dbReference type="Proteomes" id="UP000077202">
    <property type="component" value="Unassembled WGS sequence"/>
</dbReference>
<dbReference type="Gene3D" id="2.40.30.10">
    <property type="entry name" value="Translation factors"/>
    <property type="match status" value="1"/>
</dbReference>
<evidence type="ECO:0000256" key="8">
    <source>
        <dbReference type="ARBA" id="ARBA00022840"/>
    </source>
</evidence>
<dbReference type="InterPro" id="IPR046885">
    <property type="entry name" value="MnmA-like_C"/>
</dbReference>
<keyword evidence="7" id="KW-0547">Nucleotide-binding</keyword>
<name>A0A176WAC9_MARPO</name>
<dbReference type="AlphaFoldDB" id="A0A176WAC9"/>
<keyword evidence="16" id="KW-1185">Reference proteome</keyword>
<evidence type="ECO:0000256" key="7">
    <source>
        <dbReference type="ARBA" id="ARBA00022741"/>
    </source>
</evidence>
<evidence type="ECO:0000256" key="6">
    <source>
        <dbReference type="ARBA" id="ARBA00022694"/>
    </source>
</evidence>
<dbReference type="EMBL" id="LVLJ01001368">
    <property type="protein sequence ID" value="OAE30070.1"/>
    <property type="molecule type" value="Genomic_DNA"/>
</dbReference>
<accession>A0A176WAC9</accession>
<comment type="similarity">
    <text evidence="2">Belongs to the MnmA/TRMU family.</text>
</comment>
<dbReference type="Pfam" id="PF03054">
    <property type="entry name" value="tRNA_Me_trans"/>
    <property type="match status" value="1"/>
</dbReference>
<evidence type="ECO:0000256" key="2">
    <source>
        <dbReference type="ARBA" id="ARBA00006191"/>
    </source>
</evidence>
<keyword evidence="6" id="KW-0819">tRNA processing</keyword>
<feature type="region of interest" description="Disordered" evidence="12">
    <location>
        <begin position="513"/>
        <end position="578"/>
    </location>
</feature>
<comment type="catalytic activity">
    <reaction evidence="11">
        <text>5-taurinomethyluridine(34) in tRNA + S-sulfanyl-L-cysteinyl-[protein] + AH2 + ATP = 5-taurinomethyl-2-thiouridine(34) in tRNA + L-cysteinyl-[protein] + A + AMP + diphosphate + H(+)</text>
        <dbReference type="Rhea" id="RHEA:47040"/>
        <dbReference type="Rhea" id="RHEA-COMP:10131"/>
        <dbReference type="Rhea" id="RHEA-COMP:11726"/>
        <dbReference type="Rhea" id="RHEA-COMP:11732"/>
        <dbReference type="Rhea" id="RHEA-COMP:11733"/>
        <dbReference type="ChEBI" id="CHEBI:13193"/>
        <dbReference type="ChEBI" id="CHEBI:15378"/>
        <dbReference type="ChEBI" id="CHEBI:17499"/>
        <dbReference type="ChEBI" id="CHEBI:29950"/>
        <dbReference type="ChEBI" id="CHEBI:30616"/>
        <dbReference type="ChEBI" id="CHEBI:33019"/>
        <dbReference type="ChEBI" id="CHEBI:61963"/>
        <dbReference type="ChEBI" id="CHEBI:87171"/>
        <dbReference type="ChEBI" id="CHEBI:87172"/>
        <dbReference type="ChEBI" id="CHEBI:456215"/>
        <dbReference type="EC" id="2.8.1.14"/>
    </reaction>
</comment>
<comment type="function">
    <text evidence="1">Catalyzes the 2-thiolation of uridine at the wobble position (U34) of mitochondrial tRNA(Lys), tRNA(Glu) and tRNA(Gln). Required for the formation of 5-taurinomethyl-2-thiouridine (tm5s2U) of mitochondrial tRNA(Lys), tRNA(Glu), and tRNA(Gln) at the wobble position. ATP is required to activate the C2 atom of the wobble base.</text>
</comment>
<evidence type="ECO:0000313" key="16">
    <source>
        <dbReference type="Proteomes" id="UP000077202"/>
    </source>
</evidence>
<evidence type="ECO:0000256" key="10">
    <source>
        <dbReference type="ARBA" id="ARBA00023157"/>
    </source>
</evidence>
<evidence type="ECO:0000256" key="3">
    <source>
        <dbReference type="ARBA" id="ARBA00011953"/>
    </source>
</evidence>
<organism evidence="15 16">
    <name type="scientific">Marchantia polymorpha subsp. ruderalis</name>
    <dbReference type="NCBI Taxonomy" id="1480154"/>
    <lineage>
        <taxon>Eukaryota</taxon>
        <taxon>Viridiplantae</taxon>
        <taxon>Streptophyta</taxon>
        <taxon>Embryophyta</taxon>
        <taxon>Marchantiophyta</taxon>
        <taxon>Marchantiopsida</taxon>
        <taxon>Marchantiidae</taxon>
        <taxon>Marchantiales</taxon>
        <taxon>Marchantiaceae</taxon>
        <taxon>Marchantia</taxon>
    </lineage>
</organism>
<dbReference type="InterPro" id="IPR014729">
    <property type="entry name" value="Rossmann-like_a/b/a_fold"/>
</dbReference>
<dbReference type="GO" id="GO:0008033">
    <property type="term" value="P:tRNA processing"/>
    <property type="evidence" value="ECO:0007669"/>
    <property type="project" value="UniProtKB-KW"/>
</dbReference>
<dbReference type="InterPro" id="IPR046884">
    <property type="entry name" value="MnmA-like_central"/>
</dbReference>
<dbReference type="NCBIfam" id="NF001138">
    <property type="entry name" value="PRK00143.1"/>
    <property type="match status" value="1"/>
</dbReference>
<comment type="caution">
    <text evidence="15">The sequence shown here is derived from an EMBL/GenBank/DDBJ whole genome shotgun (WGS) entry which is preliminary data.</text>
</comment>
<dbReference type="NCBIfam" id="TIGR00420">
    <property type="entry name" value="trmU"/>
    <property type="match status" value="1"/>
</dbReference>
<evidence type="ECO:0000259" key="14">
    <source>
        <dbReference type="Pfam" id="PF20259"/>
    </source>
</evidence>
<evidence type="ECO:0000256" key="9">
    <source>
        <dbReference type="ARBA" id="ARBA00022884"/>
    </source>
</evidence>
<dbReference type="InterPro" id="IPR004506">
    <property type="entry name" value="MnmA-like"/>
</dbReference>
<dbReference type="GO" id="GO:0061708">
    <property type="term" value="F:tRNA-5-taurinomethyluridine 2-sulfurtransferase"/>
    <property type="evidence" value="ECO:0007669"/>
    <property type="project" value="UniProtKB-EC"/>
</dbReference>
<dbReference type="InterPro" id="IPR051305">
    <property type="entry name" value="tRNA_2-thiouridylase_MnmA"/>
</dbReference>
<evidence type="ECO:0000256" key="11">
    <source>
        <dbReference type="ARBA" id="ARBA00049564"/>
    </source>
</evidence>
<reference evidence="15" key="1">
    <citation type="submission" date="2016-03" db="EMBL/GenBank/DDBJ databases">
        <title>Mechanisms controlling the formation of the plant cell surface in tip-growing cells are functionally conserved among land plants.</title>
        <authorList>
            <person name="Honkanen S."/>
            <person name="Jones V.A."/>
            <person name="Morieri G."/>
            <person name="Champion C."/>
            <person name="Hetherington A.J."/>
            <person name="Kelly S."/>
            <person name="Saint-Marcoux D."/>
            <person name="Proust H."/>
            <person name="Prescott H."/>
            <person name="Dolan L."/>
        </authorList>
    </citation>
    <scope>NUCLEOTIDE SEQUENCE [LARGE SCALE GENOMIC DNA]</scope>
    <source>
        <tissue evidence="15">Whole gametophyte</tissue>
    </source>
</reference>
<dbReference type="HAMAP" id="MF_00144">
    <property type="entry name" value="tRNA_thiouridyl_MnmA"/>
    <property type="match status" value="1"/>
</dbReference>
<dbReference type="InterPro" id="IPR023382">
    <property type="entry name" value="MnmA-like_central_sf"/>
</dbReference>
<keyword evidence="5" id="KW-0808">Transferase</keyword>
<sequence length="614" mass="67310">MCAFVCAGAGLARPLPLRQFGLADSEETSPAFVSLRRCPKTQKRKQKQDVLGLVRAQAKAEVGVESGARARGPLKQGGLDVIGNARAVDLSSYRADGSGESCVDWNSDARLRRSCEVGKALRVAVLVSGGVDSSVALRLLCDAGHSCTAYYLKIWFQEDFENFWSACPWEEDLSFAQSVCSDAGVELKVVHLTDEYWAKVVSESLAEIRAGRTPNPDMLCNSKIKFGDFLEHIKDSSFDRIASGHYARVERVPGSTNNNNNSEHRIAQLCLSPDEVKDQTYFLSQLTQEQMSRLMFPIGGLAKSEVRQVAEAMGLSNKQRKDSQGICFLGKVKFREFIERHLGEKEGLMLEAETGEVLGTHTGFWFYTIGQRQGLRLSNGPWFVVAKDVQHNVLFISRKYFSDKKRRSFRVGALNWISGHPPSALTGMRCKVRHGPKMYGCSFQFDGSQESTSLPMNSQTATVLLAEDDQGIAPGQYAAFYQGDVCLGSGVILEALGDDQEVNVSATALAAARTHGDPRVWKDSKPSRIRSASVLKGDEAERNRGRRTKSTSTSGDVADSISPPSPSPSPSPLPENVYPNSASRNWTLSSILSQAMSWFKMAMASDAIFVPDTT</sequence>
<dbReference type="Pfam" id="PF20259">
    <property type="entry name" value="tRNA_Me_trans_M"/>
    <property type="match status" value="1"/>
</dbReference>
<dbReference type="GO" id="GO:0005524">
    <property type="term" value="F:ATP binding"/>
    <property type="evidence" value="ECO:0007669"/>
    <property type="project" value="UniProtKB-KW"/>
</dbReference>